<comment type="caution">
    <text evidence="4">The sequence shown here is derived from an EMBL/GenBank/DDBJ whole genome shotgun (WGS) entry which is preliminary data.</text>
</comment>
<evidence type="ECO:0000313" key="4">
    <source>
        <dbReference type="EMBL" id="MBW7466107.1"/>
    </source>
</evidence>
<evidence type="ECO:0000256" key="2">
    <source>
        <dbReference type="ARBA" id="ARBA00023136"/>
    </source>
</evidence>
<protein>
    <submittedName>
        <fullName evidence="4">TonB-dependent receptor</fullName>
    </submittedName>
</protein>
<dbReference type="SUPFAM" id="SSF49464">
    <property type="entry name" value="Carboxypeptidase regulatory domain-like"/>
    <property type="match status" value="1"/>
</dbReference>
<gene>
    <name evidence="4" type="ORF">K0O23_03435</name>
</gene>
<dbReference type="Gene3D" id="2.40.170.20">
    <property type="entry name" value="TonB-dependent receptor, beta-barrel domain"/>
    <property type="match status" value="1"/>
</dbReference>
<keyword evidence="3" id="KW-0998">Cell outer membrane</keyword>
<evidence type="ECO:0000256" key="1">
    <source>
        <dbReference type="ARBA" id="ARBA00004442"/>
    </source>
</evidence>
<keyword evidence="5" id="KW-1185">Reference proteome</keyword>
<comment type="subcellular location">
    <subcellularLocation>
        <location evidence="1">Cell outer membrane</location>
    </subcellularLocation>
</comment>
<keyword evidence="4" id="KW-0675">Receptor</keyword>
<dbReference type="RefSeq" id="WP_219875992.1">
    <property type="nucleotide sequence ID" value="NZ_JAHYXK010000002.1"/>
</dbReference>
<dbReference type="Proteomes" id="UP000813018">
    <property type="component" value="Unassembled WGS sequence"/>
</dbReference>
<evidence type="ECO:0000256" key="3">
    <source>
        <dbReference type="ARBA" id="ARBA00023237"/>
    </source>
</evidence>
<dbReference type="Pfam" id="PF13715">
    <property type="entry name" value="CarbopepD_reg_2"/>
    <property type="match status" value="1"/>
</dbReference>
<sequence>MKRIYTGILIIFWLAPMLVLAQKQQTITGKVLDTKGQPVIGANVFVKDSYDGTSSGTDGSFTFTTTATGAQTVIASFLGYEQQEQSINLAAVGEAKVYFKLKEKLSQLNAVTITAGAFEAGDEKRSTILSSLDIATTAGATADIYGAINTLPGAQRVGEEGKLFVRGGDSYETKTFIDGLLVQKPYNSSVPDLPARGRFSPFMFSGTTFSSGGYSAEYGQALSSALMLKTNGLPEKTETGISIMSIGLGASHTQRWKNTSLALTADYTNLAPYVGLVKQNIDWKHAPESKGGSLVLRHKTSETGMLKAYSSYAGSKLALSQDTPEGTANAVELDNRNFFSNLTYQELLADKWTVHTGISYMHNTDNIQVDEQDIAEQDIAEQDNTVQAKATLEHQLAEPLWIKFGSELTLRRYNQQYQRNENAKSITSGFDEALTANFAEADWYLSNSLVARAGVRAEYSALLDKANVAPRISVAYKTGEHGQISAAFGQFYQLPEAQFLKISDNLNYENAMHYIINYQRQKDNRTFRAEAYYKKYNHLTKYNTDQPYLPSSYSNSGNGFAKGLDLFWRDRKSIKNGDYWVSYSLLDTRRNYRDYPKQAVPTFASKHNLAVVYKHFVPGLKTQFGATYSFASGRPYHNPNKTGFNQGRTPNYNDLSFNASYLTNILGNFTVLYVSATNLLGSNQVFGYRYASNPGETGTYSSMQVGPPAKRFIFAGLFINFGGQGIHH</sequence>
<dbReference type="Gene3D" id="2.60.40.1120">
    <property type="entry name" value="Carboxypeptidase-like, regulatory domain"/>
    <property type="match status" value="1"/>
</dbReference>
<dbReference type="SUPFAM" id="SSF56935">
    <property type="entry name" value="Porins"/>
    <property type="match status" value="1"/>
</dbReference>
<accession>A0ABS7CRF6</accession>
<keyword evidence="2" id="KW-0472">Membrane</keyword>
<name>A0ABS7CRF6_9BACT</name>
<evidence type="ECO:0000313" key="5">
    <source>
        <dbReference type="Proteomes" id="UP000813018"/>
    </source>
</evidence>
<dbReference type="EMBL" id="JAHYXK010000002">
    <property type="protein sequence ID" value="MBW7466107.1"/>
    <property type="molecule type" value="Genomic_DNA"/>
</dbReference>
<organism evidence="4 5">
    <name type="scientific">Pontibacter aydingkolensis</name>
    <dbReference type="NCBI Taxonomy" id="1911536"/>
    <lineage>
        <taxon>Bacteria</taxon>
        <taxon>Pseudomonadati</taxon>
        <taxon>Bacteroidota</taxon>
        <taxon>Cytophagia</taxon>
        <taxon>Cytophagales</taxon>
        <taxon>Hymenobacteraceae</taxon>
        <taxon>Pontibacter</taxon>
    </lineage>
</organism>
<reference evidence="4 5" key="1">
    <citation type="journal article" date="2016" name="Int. J. Syst. Evol. Microbiol.">
        <title>Pontibacter aydingkolensis sp. nov., isolated from soil of a salt lake.</title>
        <authorList>
            <person name="Osman G."/>
            <person name="Zhang T."/>
            <person name="Lou K."/>
            <person name="Gao Y."/>
            <person name="Chang W."/>
            <person name="Lin Q."/>
            <person name="Yang H.M."/>
            <person name="Huo X.D."/>
            <person name="Wang N."/>
        </authorList>
    </citation>
    <scope>NUCLEOTIDE SEQUENCE [LARGE SCALE GENOMIC DNA]</scope>
    <source>
        <strain evidence="4 5">KACC 19255</strain>
    </source>
</reference>
<proteinExistence type="predicted"/>
<dbReference type="InterPro" id="IPR008969">
    <property type="entry name" value="CarboxyPept-like_regulatory"/>
</dbReference>
<dbReference type="InterPro" id="IPR036942">
    <property type="entry name" value="Beta-barrel_TonB_sf"/>
</dbReference>